<comment type="similarity">
    <text evidence="1">Belongs to the thioredoxin family.</text>
</comment>
<keyword evidence="5" id="KW-1015">Disulfide bond</keyword>
<organism evidence="9 10">
    <name type="scientific">Falsiruegeria litorea R37</name>
    <dbReference type="NCBI Taxonomy" id="1200284"/>
    <lineage>
        <taxon>Bacteria</taxon>
        <taxon>Pseudomonadati</taxon>
        <taxon>Pseudomonadota</taxon>
        <taxon>Alphaproteobacteria</taxon>
        <taxon>Rhodobacterales</taxon>
        <taxon>Roseobacteraceae</taxon>
        <taxon>Falsiruegeria</taxon>
    </lineage>
</organism>
<dbReference type="GO" id="GO:0046872">
    <property type="term" value="F:metal ion binding"/>
    <property type="evidence" value="ECO:0007669"/>
    <property type="project" value="UniProtKB-KW"/>
</dbReference>
<dbReference type="Gene3D" id="2.30.30.380">
    <property type="entry name" value="Zn-finger domain of Sec23/24"/>
    <property type="match status" value="1"/>
</dbReference>
<dbReference type="InterPro" id="IPR005746">
    <property type="entry name" value="Thioredoxin"/>
</dbReference>
<dbReference type="InterPro" id="IPR036249">
    <property type="entry name" value="Thioredoxin-like_sf"/>
</dbReference>
<evidence type="ECO:0000256" key="2">
    <source>
        <dbReference type="ARBA" id="ARBA00022448"/>
    </source>
</evidence>
<evidence type="ECO:0000256" key="1">
    <source>
        <dbReference type="ARBA" id="ARBA00008987"/>
    </source>
</evidence>
<keyword evidence="4" id="KW-0249">Electron transport</keyword>
<keyword evidence="3" id="KW-0479">Metal-binding</keyword>
<evidence type="ECO:0000256" key="7">
    <source>
        <dbReference type="NCBIfam" id="TIGR01068"/>
    </source>
</evidence>
<accession>A0A1Y5TPR9</accession>
<dbReference type="GO" id="GO:0015035">
    <property type="term" value="F:protein-disulfide reductase activity"/>
    <property type="evidence" value="ECO:0007669"/>
    <property type="project" value="UniProtKB-UniRule"/>
</dbReference>
<keyword evidence="10" id="KW-1185">Reference proteome</keyword>
<keyword evidence="2" id="KW-0813">Transport</keyword>
<dbReference type="PROSITE" id="PS51352">
    <property type="entry name" value="THIOREDOXIN_2"/>
    <property type="match status" value="1"/>
</dbReference>
<dbReference type="NCBIfam" id="TIGR01068">
    <property type="entry name" value="thioredoxin"/>
    <property type="match status" value="1"/>
</dbReference>
<dbReference type="PRINTS" id="PR00421">
    <property type="entry name" value="THIOREDOXIN"/>
</dbReference>
<dbReference type="InterPro" id="IPR013766">
    <property type="entry name" value="Thioredoxin_domain"/>
</dbReference>
<protein>
    <recommendedName>
        <fullName evidence="7">Thioredoxin</fullName>
    </recommendedName>
</protein>
<evidence type="ECO:0000256" key="5">
    <source>
        <dbReference type="ARBA" id="ARBA00023157"/>
    </source>
</evidence>
<dbReference type="Pfam" id="PF21352">
    <property type="entry name" value="Zn_ribbon_Thio2"/>
    <property type="match status" value="1"/>
</dbReference>
<dbReference type="OrthoDB" id="9790390at2"/>
<evidence type="ECO:0000256" key="6">
    <source>
        <dbReference type="ARBA" id="ARBA00023284"/>
    </source>
</evidence>
<dbReference type="InterPro" id="IPR017937">
    <property type="entry name" value="Thioredoxin_CS"/>
</dbReference>
<sequence length="142" mass="15402">MGDKTLTCLSCGQLNRVPEAKLRAGAKCGKCSKALVPADAVEVSPAVLEKASKNDDLPLVVDFWAPWCGPCKMMAPEYSKAAKKLSGRARLVKVNTQKHQSTGGRYRIKGIPTMVAFERGKERKRQAGAMRAGQIEGWVTGR</sequence>
<dbReference type="GO" id="GO:0045454">
    <property type="term" value="P:cell redox homeostasis"/>
    <property type="evidence" value="ECO:0007669"/>
    <property type="project" value="TreeGrafter"/>
</dbReference>
<dbReference type="PANTHER" id="PTHR45663">
    <property type="entry name" value="GEO12009P1"/>
    <property type="match status" value="1"/>
</dbReference>
<dbReference type="SUPFAM" id="SSF52833">
    <property type="entry name" value="Thioredoxin-like"/>
    <property type="match status" value="1"/>
</dbReference>
<dbReference type="AlphaFoldDB" id="A0A1Y5TPR9"/>
<dbReference type="GO" id="GO:0005829">
    <property type="term" value="C:cytosol"/>
    <property type="evidence" value="ECO:0007669"/>
    <property type="project" value="TreeGrafter"/>
</dbReference>
<evidence type="ECO:0000256" key="4">
    <source>
        <dbReference type="ARBA" id="ARBA00022982"/>
    </source>
</evidence>
<reference evidence="9 10" key="1">
    <citation type="submission" date="2017-03" db="EMBL/GenBank/DDBJ databases">
        <authorList>
            <person name="Afonso C.L."/>
            <person name="Miller P.J."/>
            <person name="Scott M.A."/>
            <person name="Spackman E."/>
            <person name="Goraichik I."/>
            <person name="Dimitrov K.M."/>
            <person name="Suarez D.L."/>
            <person name="Swayne D.E."/>
        </authorList>
    </citation>
    <scope>NUCLEOTIDE SEQUENCE [LARGE SCALE GENOMIC DNA]</scope>
    <source>
        <strain evidence="9 10">CECT 7639</strain>
    </source>
</reference>
<dbReference type="InterPro" id="IPR049299">
    <property type="entry name" value="Thio2_N"/>
</dbReference>
<evidence type="ECO:0000256" key="3">
    <source>
        <dbReference type="ARBA" id="ARBA00022723"/>
    </source>
</evidence>
<dbReference type="Proteomes" id="UP000193077">
    <property type="component" value="Unassembled WGS sequence"/>
</dbReference>
<dbReference type="CDD" id="cd02947">
    <property type="entry name" value="TRX_family"/>
    <property type="match status" value="1"/>
</dbReference>
<name>A0A1Y5TPR9_9RHOB</name>
<dbReference type="PROSITE" id="PS00194">
    <property type="entry name" value="THIOREDOXIN_1"/>
    <property type="match status" value="1"/>
</dbReference>
<dbReference type="NCBIfam" id="NF008229">
    <property type="entry name" value="PRK10996.1"/>
    <property type="match status" value="1"/>
</dbReference>
<feature type="domain" description="Thioredoxin" evidence="8">
    <location>
        <begin position="32"/>
        <end position="142"/>
    </location>
</feature>
<dbReference type="Pfam" id="PF00085">
    <property type="entry name" value="Thioredoxin"/>
    <property type="match status" value="1"/>
</dbReference>
<dbReference type="PANTHER" id="PTHR45663:SF11">
    <property type="entry name" value="GEO12009P1"/>
    <property type="match status" value="1"/>
</dbReference>
<proteinExistence type="inferred from homology"/>
<evidence type="ECO:0000313" key="9">
    <source>
        <dbReference type="EMBL" id="SLN67115.1"/>
    </source>
</evidence>
<dbReference type="RefSeq" id="WP_085797485.1">
    <property type="nucleotide sequence ID" value="NZ_FWFO01000004.1"/>
</dbReference>
<keyword evidence="9" id="KW-0560">Oxidoreductase</keyword>
<evidence type="ECO:0000313" key="10">
    <source>
        <dbReference type="Proteomes" id="UP000193077"/>
    </source>
</evidence>
<dbReference type="EMBL" id="FWFO01000004">
    <property type="protein sequence ID" value="SLN67115.1"/>
    <property type="molecule type" value="Genomic_DNA"/>
</dbReference>
<keyword evidence="6" id="KW-0676">Redox-active center</keyword>
<evidence type="ECO:0000259" key="8">
    <source>
        <dbReference type="PROSITE" id="PS51352"/>
    </source>
</evidence>
<dbReference type="Gene3D" id="3.40.30.10">
    <property type="entry name" value="Glutaredoxin"/>
    <property type="match status" value="1"/>
</dbReference>
<gene>
    <name evidence="9" type="primary">trxC</name>
    <name evidence="9" type="ORF">TRL7639_03854</name>
</gene>